<dbReference type="AlphaFoldDB" id="A0A9P0A5I7"/>
<dbReference type="KEGG" id="btab:109033700"/>
<dbReference type="EMBL" id="OU963871">
    <property type="protein sequence ID" value="CAH0383598.1"/>
    <property type="molecule type" value="Genomic_DNA"/>
</dbReference>
<gene>
    <name evidence="2" type="ORF">BEMITA_LOCUS3036</name>
</gene>
<evidence type="ECO:0000313" key="2">
    <source>
        <dbReference type="EMBL" id="CAH0383598.1"/>
    </source>
</evidence>
<feature type="coiled-coil region" evidence="1">
    <location>
        <begin position="139"/>
        <end position="205"/>
    </location>
</feature>
<organism evidence="2 3">
    <name type="scientific">Bemisia tabaci</name>
    <name type="common">Sweetpotato whitefly</name>
    <name type="synonym">Aleurodes tabaci</name>
    <dbReference type="NCBI Taxonomy" id="7038"/>
    <lineage>
        <taxon>Eukaryota</taxon>
        <taxon>Metazoa</taxon>
        <taxon>Ecdysozoa</taxon>
        <taxon>Arthropoda</taxon>
        <taxon>Hexapoda</taxon>
        <taxon>Insecta</taxon>
        <taxon>Pterygota</taxon>
        <taxon>Neoptera</taxon>
        <taxon>Paraneoptera</taxon>
        <taxon>Hemiptera</taxon>
        <taxon>Sternorrhyncha</taxon>
        <taxon>Aleyrodoidea</taxon>
        <taxon>Aleyrodidae</taxon>
        <taxon>Aleyrodinae</taxon>
        <taxon>Bemisia</taxon>
    </lineage>
</organism>
<sequence length="222" mass="25548">MVENTDHSNLIRTASSEFLKSNFDPDEKEIDRLEKFKECVRETVKEVACRVTFERFNSIVSDLKVFQQKSRSAVKMHNMLKTNIESKCMSDLDDMIEEAGFPEKFQQLSQIVEQNAPYVGEKAWRPTGNTKEDLRTQRVMAKLKQIEELEKKVLAKEATAESLRADVTTIRQKASYVNAEITSILKKAETTCDEKLKKVQELTESTSVVRAEDDQNNKCVMR</sequence>
<dbReference type="Proteomes" id="UP001152759">
    <property type="component" value="Chromosome 10"/>
</dbReference>
<keyword evidence="1" id="KW-0175">Coiled coil</keyword>
<name>A0A9P0A5I7_BEMTA</name>
<reference evidence="2" key="1">
    <citation type="submission" date="2021-12" db="EMBL/GenBank/DDBJ databases">
        <authorList>
            <person name="King R."/>
        </authorList>
    </citation>
    <scope>NUCLEOTIDE SEQUENCE</scope>
</reference>
<protein>
    <submittedName>
        <fullName evidence="2">Uncharacterized protein</fullName>
    </submittedName>
</protein>
<evidence type="ECO:0000256" key="1">
    <source>
        <dbReference type="SAM" id="Coils"/>
    </source>
</evidence>
<keyword evidence="3" id="KW-1185">Reference proteome</keyword>
<proteinExistence type="predicted"/>
<accession>A0A9P0A5I7</accession>
<evidence type="ECO:0000313" key="3">
    <source>
        <dbReference type="Proteomes" id="UP001152759"/>
    </source>
</evidence>